<dbReference type="GO" id="GO:0003677">
    <property type="term" value="F:DNA binding"/>
    <property type="evidence" value="ECO:0007669"/>
    <property type="project" value="UniProtKB-KW"/>
</dbReference>
<sequence>MNPTSPDNAAAFGILLRQVRDLSRLALESELAAAGHELTFSQYITLKKLGTGQASASELACAADLNPGAMTRLLDQLEAKGLLRRMADPDDRRALRIELDASAVALLPSMRACGERVLERAQAGLSPREQAEFRRLLEQIRDNLLDARAG</sequence>
<dbReference type="PANTHER" id="PTHR33164:SF64">
    <property type="entry name" value="TRANSCRIPTIONAL REGULATOR SLYA"/>
    <property type="match status" value="1"/>
</dbReference>
<name>A0A3M2I830_9GAMM</name>
<evidence type="ECO:0000256" key="1">
    <source>
        <dbReference type="ARBA" id="ARBA00023015"/>
    </source>
</evidence>
<accession>A0A3M2I830</accession>
<dbReference type="Gene3D" id="1.10.10.10">
    <property type="entry name" value="Winged helix-like DNA-binding domain superfamily/Winged helix DNA-binding domain"/>
    <property type="match status" value="1"/>
</dbReference>
<keyword evidence="3" id="KW-0804">Transcription</keyword>
<dbReference type="RefSeq" id="WP_122100439.1">
    <property type="nucleotide sequence ID" value="NZ_RFLY01000002.1"/>
</dbReference>
<keyword evidence="2" id="KW-0238">DNA-binding</keyword>
<dbReference type="SUPFAM" id="SSF46785">
    <property type="entry name" value="Winged helix' DNA-binding domain"/>
    <property type="match status" value="1"/>
</dbReference>
<dbReference type="GO" id="GO:0006950">
    <property type="term" value="P:response to stress"/>
    <property type="evidence" value="ECO:0007669"/>
    <property type="project" value="TreeGrafter"/>
</dbReference>
<evidence type="ECO:0000259" key="4">
    <source>
        <dbReference type="PROSITE" id="PS50995"/>
    </source>
</evidence>
<evidence type="ECO:0000313" key="5">
    <source>
        <dbReference type="EMBL" id="RMH94444.1"/>
    </source>
</evidence>
<dbReference type="Pfam" id="PF01047">
    <property type="entry name" value="MarR"/>
    <property type="match status" value="1"/>
</dbReference>
<evidence type="ECO:0000313" key="6">
    <source>
        <dbReference type="Proteomes" id="UP000275012"/>
    </source>
</evidence>
<dbReference type="InterPro" id="IPR036388">
    <property type="entry name" value="WH-like_DNA-bd_sf"/>
</dbReference>
<feature type="domain" description="HTH marR-type" evidence="4">
    <location>
        <begin position="8"/>
        <end position="142"/>
    </location>
</feature>
<dbReference type="PRINTS" id="PR00598">
    <property type="entry name" value="HTHMARR"/>
</dbReference>
<evidence type="ECO:0000256" key="3">
    <source>
        <dbReference type="ARBA" id="ARBA00023163"/>
    </source>
</evidence>
<dbReference type="SMART" id="SM00347">
    <property type="entry name" value="HTH_MARR"/>
    <property type="match status" value="1"/>
</dbReference>
<keyword evidence="6" id="KW-1185">Reference proteome</keyword>
<organism evidence="5 6">
    <name type="scientific">Solilutibacter pythonis</name>
    <dbReference type="NCBI Taxonomy" id="2483112"/>
    <lineage>
        <taxon>Bacteria</taxon>
        <taxon>Pseudomonadati</taxon>
        <taxon>Pseudomonadota</taxon>
        <taxon>Gammaproteobacteria</taxon>
        <taxon>Lysobacterales</taxon>
        <taxon>Lysobacteraceae</taxon>
        <taxon>Solilutibacter</taxon>
    </lineage>
</organism>
<dbReference type="InterPro" id="IPR039422">
    <property type="entry name" value="MarR/SlyA-like"/>
</dbReference>
<dbReference type="AlphaFoldDB" id="A0A3M2I830"/>
<dbReference type="InterPro" id="IPR000835">
    <property type="entry name" value="HTH_MarR-typ"/>
</dbReference>
<dbReference type="OrthoDB" id="32523at2"/>
<dbReference type="GO" id="GO:0003700">
    <property type="term" value="F:DNA-binding transcription factor activity"/>
    <property type="evidence" value="ECO:0007669"/>
    <property type="project" value="InterPro"/>
</dbReference>
<dbReference type="PANTHER" id="PTHR33164">
    <property type="entry name" value="TRANSCRIPTIONAL REGULATOR, MARR FAMILY"/>
    <property type="match status" value="1"/>
</dbReference>
<reference evidence="5 6" key="1">
    <citation type="submission" date="2018-10" db="EMBL/GenBank/DDBJ databases">
        <title>Proposal of Lysobacter pythonis sp. nov. isolated from royal pythons (Python regius).</title>
        <authorList>
            <person name="Hans-Juergen B."/>
            <person name="Huptas C."/>
            <person name="Sandra B."/>
            <person name="Igor L."/>
            <person name="Joachim S."/>
            <person name="Siegfried S."/>
            <person name="Mareike W."/>
            <person name="Peter K."/>
        </authorList>
    </citation>
    <scope>NUCLEOTIDE SEQUENCE [LARGE SCALE GENOMIC DNA]</scope>
    <source>
        <strain evidence="5 6">4284/11</strain>
    </source>
</reference>
<keyword evidence="1" id="KW-0805">Transcription regulation</keyword>
<evidence type="ECO:0000256" key="2">
    <source>
        <dbReference type="ARBA" id="ARBA00023125"/>
    </source>
</evidence>
<comment type="caution">
    <text evidence="5">The sequence shown here is derived from an EMBL/GenBank/DDBJ whole genome shotgun (WGS) entry which is preliminary data.</text>
</comment>
<protein>
    <submittedName>
        <fullName evidence="5">MarR family transcriptional regulator</fullName>
    </submittedName>
</protein>
<dbReference type="PROSITE" id="PS50995">
    <property type="entry name" value="HTH_MARR_2"/>
    <property type="match status" value="1"/>
</dbReference>
<dbReference type="Proteomes" id="UP000275012">
    <property type="component" value="Unassembled WGS sequence"/>
</dbReference>
<proteinExistence type="predicted"/>
<dbReference type="EMBL" id="RFLY01000002">
    <property type="protein sequence ID" value="RMH94444.1"/>
    <property type="molecule type" value="Genomic_DNA"/>
</dbReference>
<dbReference type="InterPro" id="IPR036390">
    <property type="entry name" value="WH_DNA-bd_sf"/>
</dbReference>
<gene>
    <name evidence="5" type="ORF">EBB59_01795</name>
</gene>